<evidence type="ECO:0000313" key="11">
    <source>
        <dbReference type="Proteomes" id="UP001597545"/>
    </source>
</evidence>
<protein>
    <submittedName>
        <fullName evidence="10">SusC/RagA family TonB-linked outer membrane protein</fullName>
    </submittedName>
</protein>
<dbReference type="InterPro" id="IPR008969">
    <property type="entry name" value="CarboxyPept-like_regulatory"/>
</dbReference>
<evidence type="ECO:0000256" key="1">
    <source>
        <dbReference type="ARBA" id="ARBA00004571"/>
    </source>
</evidence>
<dbReference type="RefSeq" id="WP_380904717.1">
    <property type="nucleotide sequence ID" value="NZ_JBHUEG010000004.1"/>
</dbReference>
<dbReference type="InterPro" id="IPR037066">
    <property type="entry name" value="Plug_dom_sf"/>
</dbReference>
<dbReference type="Gene3D" id="2.170.130.10">
    <property type="entry name" value="TonB-dependent receptor, plug domain"/>
    <property type="match status" value="1"/>
</dbReference>
<dbReference type="Pfam" id="PF13715">
    <property type="entry name" value="CarbopepD_reg_2"/>
    <property type="match status" value="1"/>
</dbReference>
<dbReference type="SUPFAM" id="SSF49464">
    <property type="entry name" value="Carboxypeptidase regulatory domain-like"/>
    <property type="match status" value="1"/>
</dbReference>
<dbReference type="SUPFAM" id="SSF56935">
    <property type="entry name" value="Porins"/>
    <property type="match status" value="1"/>
</dbReference>
<dbReference type="EMBL" id="JBHULR010000005">
    <property type="protein sequence ID" value="MFD2548704.1"/>
    <property type="molecule type" value="Genomic_DNA"/>
</dbReference>
<evidence type="ECO:0000256" key="6">
    <source>
        <dbReference type="ARBA" id="ARBA00023237"/>
    </source>
</evidence>
<dbReference type="Pfam" id="PF07715">
    <property type="entry name" value="Plug"/>
    <property type="match status" value="1"/>
</dbReference>
<dbReference type="InterPro" id="IPR036942">
    <property type="entry name" value="Beta-barrel_TonB_sf"/>
</dbReference>
<dbReference type="NCBIfam" id="TIGR04057">
    <property type="entry name" value="SusC_RagA_signa"/>
    <property type="match status" value="1"/>
</dbReference>
<gene>
    <name evidence="10" type="ORF">ACFSR5_13715</name>
</gene>
<dbReference type="InterPro" id="IPR023997">
    <property type="entry name" value="TonB-dep_OMP_SusC/RagA_CS"/>
</dbReference>
<dbReference type="InterPro" id="IPR012910">
    <property type="entry name" value="Plug_dom"/>
</dbReference>
<keyword evidence="3 7" id="KW-1134">Transmembrane beta strand</keyword>
<keyword evidence="4 7" id="KW-0812">Transmembrane</keyword>
<proteinExistence type="inferred from homology"/>
<evidence type="ECO:0000256" key="2">
    <source>
        <dbReference type="ARBA" id="ARBA00022448"/>
    </source>
</evidence>
<dbReference type="Gene3D" id="2.60.40.1120">
    <property type="entry name" value="Carboxypeptidase-like, regulatory domain"/>
    <property type="match status" value="1"/>
</dbReference>
<sequence>MKQKLLSFIFVLTCLIGQSFAQNRQVSGKVTSTTDGSPISGVSVSVVGTSTGTQTDNQGNYSIDVPTSATLSFSYIGFVSQRVAVGNQSVINIQLVDENSTLDEVVVVAYGTAKRSEVTGSIATISSEDLSKRTVTNVSNALAGMAPGISVSSGNGQPGTGANVRLRGFGSMSASSAPLYVVDGAVFDGNIGDLNAEDIESMSILKDATSAALYGSRAGNGVIMITTKKGRGAPKLSASITQGISERGIKEYETVGIMDYYPTVFQAVKHSRMYPASGTGALSEADAIQAALNSVKNSLVYNPFNVADNEILTADGKMNPNAGLKYDDFNWFDAIQRTGKRTDANVNFSGSAEKSDFYVSLGYLNDQGYILNSDFKRFNGRINVNSQLKEWLKAGVNISAASSTGSLAVDASTGNASSFVNPFSFIRGLGPIYPVHAYDHASGEPIYDAVTGEHYYDYGMHPGALNRPNGASPGRHVIYETILNNRLNRRTVLGGRGFLEVKFLKDFTFTPSVSVDLTNRNFDYNWNKKVGDGVSYNGLGSDENDLIRSYTFNQVLSYRKSLDLHNISALVGHENYDYSFSRRTATKVGQITSNISEFDNYVTPYSAGGYKHVNRLESYFAKASYNYDEKYFIDGSVRTDGSSIFQKENRWGTFFSLGGAWAISKESFLKDVSWINDLRLKTSYGQVGNNNLLDADGNRIYFGYQALYNLGYSNGGLPGTILYSLANPELTWESSNTFNLGLNFGLFENRLRGEFEFYKRGSDELLMSVPNPLSSAVSSQFRNVGSMYNTGFEISISGDIIKNENFVWTLTKNLTTFKNEITKMPAETPTIISGTKKREVGKDYYAFWLRQYAGVDPTDGASLYIPVDGTAPAQLREVNGVNYVTNQNFAKFDYSGSAIPDVMGSVLNSFSYKDLSLSFLLTYQIGGKIYDSQYASLMSTNSFGKSYHVDALNAWRTDNKGSDIPRLDQANSANINAASTRWLIDASYLSVRNVNLSYRLPSSWMKKIDMSSARVFFTGENLALYSKRQGLNPTEAFDGTNSTTFLPTRMFSLGLSVGF</sequence>
<feature type="domain" description="TonB-dependent receptor plug" evidence="9">
    <location>
        <begin position="115"/>
        <end position="222"/>
    </location>
</feature>
<name>A0ABW5KJA9_9SPHI</name>
<feature type="chain" id="PRO_5047187781" evidence="8">
    <location>
        <begin position="22"/>
        <end position="1059"/>
    </location>
</feature>
<reference evidence="11" key="1">
    <citation type="journal article" date="2019" name="Int. J. Syst. Evol. Microbiol.">
        <title>The Global Catalogue of Microorganisms (GCM) 10K type strain sequencing project: providing services to taxonomists for standard genome sequencing and annotation.</title>
        <authorList>
            <consortium name="The Broad Institute Genomics Platform"/>
            <consortium name="The Broad Institute Genome Sequencing Center for Infectious Disease"/>
            <person name="Wu L."/>
            <person name="Ma J."/>
        </authorList>
    </citation>
    <scope>NUCLEOTIDE SEQUENCE [LARGE SCALE GENOMIC DNA]</scope>
    <source>
        <strain evidence="11">KCTC 42662</strain>
    </source>
</reference>
<feature type="signal peptide" evidence="8">
    <location>
        <begin position="1"/>
        <end position="21"/>
    </location>
</feature>
<organism evidence="10 11">
    <name type="scientific">Sphingobacterium suaedae</name>
    <dbReference type="NCBI Taxonomy" id="1686402"/>
    <lineage>
        <taxon>Bacteria</taxon>
        <taxon>Pseudomonadati</taxon>
        <taxon>Bacteroidota</taxon>
        <taxon>Sphingobacteriia</taxon>
        <taxon>Sphingobacteriales</taxon>
        <taxon>Sphingobacteriaceae</taxon>
        <taxon>Sphingobacterium</taxon>
    </lineage>
</organism>
<evidence type="ECO:0000259" key="9">
    <source>
        <dbReference type="Pfam" id="PF07715"/>
    </source>
</evidence>
<evidence type="ECO:0000256" key="5">
    <source>
        <dbReference type="ARBA" id="ARBA00023136"/>
    </source>
</evidence>
<dbReference type="InterPro" id="IPR039426">
    <property type="entry name" value="TonB-dep_rcpt-like"/>
</dbReference>
<keyword evidence="2 7" id="KW-0813">Transport</keyword>
<accession>A0ABW5KJA9</accession>
<evidence type="ECO:0000256" key="3">
    <source>
        <dbReference type="ARBA" id="ARBA00022452"/>
    </source>
</evidence>
<dbReference type="InterPro" id="IPR023996">
    <property type="entry name" value="TonB-dep_OMP_SusC/RagA"/>
</dbReference>
<keyword evidence="11" id="KW-1185">Reference proteome</keyword>
<comment type="caution">
    <text evidence="10">The sequence shown here is derived from an EMBL/GenBank/DDBJ whole genome shotgun (WGS) entry which is preliminary data.</text>
</comment>
<dbReference type="NCBIfam" id="TIGR04056">
    <property type="entry name" value="OMP_RagA_SusC"/>
    <property type="match status" value="1"/>
</dbReference>
<dbReference type="Gene3D" id="2.40.170.20">
    <property type="entry name" value="TonB-dependent receptor, beta-barrel domain"/>
    <property type="match status" value="1"/>
</dbReference>
<dbReference type="Proteomes" id="UP001597545">
    <property type="component" value="Unassembled WGS sequence"/>
</dbReference>
<keyword evidence="5 7" id="KW-0472">Membrane</keyword>
<keyword evidence="6 7" id="KW-0998">Cell outer membrane</keyword>
<comment type="similarity">
    <text evidence="7">Belongs to the TonB-dependent receptor family.</text>
</comment>
<keyword evidence="8" id="KW-0732">Signal</keyword>
<comment type="subcellular location">
    <subcellularLocation>
        <location evidence="1 7">Cell outer membrane</location>
        <topology evidence="1 7">Multi-pass membrane protein</topology>
    </subcellularLocation>
</comment>
<dbReference type="PROSITE" id="PS52016">
    <property type="entry name" value="TONB_DEPENDENT_REC_3"/>
    <property type="match status" value="1"/>
</dbReference>
<evidence type="ECO:0000256" key="4">
    <source>
        <dbReference type="ARBA" id="ARBA00022692"/>
    </source>
</evidence>
<evidence type="ECO:0000256" key="8">
    <source>
        <dbReference type="SAM" id="SignalP"/>
    </source>
</evidence>
<evidence type="ECO:0000256" key="7">
    <source>
        <dbReference type="PROSITE-ProRule" id="PRU01360"/>
    </source>
</evidence>
<evidence type="ECO:0000313" key="10">
    <source>
        <dbReference type="EMBL" id="MFD2548704.1"/>
    </source>
</evidence>